<organism evidence="1 2">
    <name type="scientific">Methanolobus tindarius DSM 2278</name>
    <dbReference type="NCBI Taxonomy" id="1090322"/>
    <lineage>
        <taxon>Archaea</taxon>
        <taxon>Methanobacteriati</taxon>
        <taxon>Methanobacteriota</taxon>
        <taxon>Stenosarchaea group</taxon>
        <taxon>Methanomicrobia</taxon>
        <taxon>Methanosarcinales</taxon>
        <taxon>Methanosarcinaceae</taxon>
        <taxon>Methanolobus</taxon>
    </lineage>
</organism>
<evidence type="ECO:0000313" key="2">
    <source>
        <dbReference type="Proteomes" id="UP000019483"/>
    </source>
</evidence>
<keyword evidence="2" id="KW-1185">Reference proteome</keyword>
<dbReference type="RefSeq" id="WP_023844203.1">
    <property type="nucleotide sequence ID" value="NZ_AZAJ01000001.1"/>
</dbReference>
<dbReference type="OrthoDB" id="125387at2157"/>
<protein>
    <recommendedName>
        <fullName evidence="3">DUF1638 domain-containing protein</fullName>
    </recommendedName>
</protein>
<dbReference type="EMBL" id="AZAJ01000001">
    <property type="protein sequence ID" value="ETA67067.1"/>
    <property type="molecule type" value="Genomic_DNA"/>
</dbReference>
<name>W9DTT2_METTI</name>
<proteinExistence type="predicted"/>
<reference evidence="1 2" key="1">
    <citation type="submission" date="2013-08" db="EMBL/GenBank/DDBJ databases">
        <authorList>
            <consortium name="DOE Joint Genome Institute"/>
            <person name="Eisen J."/>
            <person name="Huntemann M."/>
            <person name="Han J."/>
            <person name="Chen A."/>
            <person name="Kyrpides N."/>
            <person name="Mavromatis K."/>
            <person name="Markowitz V."/>
            <person name="Palaniappan K."/>
            <person name="Ivanova N."/>
            <person name="Schaumberg A."/>
            <person name="Pati A."/>
            <person name="Liolios K."/>
            <person name="Nordberg H.P."/>
            <person name="Cantor M.N."/>
            <person name="Hua S.X."/>
            <person name="Woyke T."/>
        </authorList>
    </citation>
    <scope>NUCLEOTIDE SEQUENCE [LARGE SCALE GENOMIC DNA]</scope>
    <source>
        <strain evidence="1 2">DSM 2278</strain>
    </source>
</reference>
<evidence type="ECO:0008006" key="3">
    <source>
        <dbReference type="Google" id="ProtNLM"/>
    </source>
</evidence>
<gene>
    <name evidence="1" type="ORF">MettiDRAFT_0477</name>
</gene>
<dbReference type="AlphaFoldDB" id="W9DTT2"/>
<evidence type="ECO:0000313" key="1">
    <source>
        <dbReference type="EMBL" id="ETA67067.1"/>
    </source>
</evidence>
<dbReference type="Proteomes" id="UP000019483">
    <property type="component" value="Unassembled WGS sequence"/>
</dbReference>
<sequence>MPLMSIIGCMEYEKEIARILAEDKTIEHIIVVDDSSSSELVSDLEHMGVKPKVLYPETIPPGLKKSKSFNVLVTLQDDTVYKSPQHLKNETCEKIKFYGPVSNGVLMYSTSCGKLLQEEGVDFHNSKFILELLSEDDTNNSAYLKEKLDECLAGSARKREKQNEAKSLDMEEKHRVCYNRLKDMILTPKTNS</sequence>
<accession>W9DTT2</accession>
<comment type="caution">
    <text evidence="1">The sequence shown here is derived from an EMBL/GenBank/DDBJ whole genome shotgun (WGS) entry which is preliminary data.</text>
</comment>